<evidence type="ECO:0000313" key="3">
    <source>
        <dbReference type="Proteomes" id="UP000054350"/>
    </source>
</evidence>
<feature type="compositionally biased region" description="Basic residues" evidence="1">
    <location>
        <begin position="57"/>
        <end position="69"/>
    </location>
</feature>
<protein>
    <submittedName>
        <fullName evidence="2">Uncharacterized protein</fullName>
    </submittedName>
</protein>
<name>A0A0L0T5Z5_ALLM3</name>
<dbReference type="VEuPathDB" id="FungiDB:AMAG_20240"/>
<keyword evidence="3" id="KW-1185">Reference proteome</keyword>
<dbReference type="AlphaFoldDB" id="A0A0L0T5Z5"/>
<sequence length="163" mass="17516">MRLENVPVGLGRHDCSHALCSSSGCAGCARREACQTAPGTVKCRAEPDLRHPMGNGKGRKHRGSGRRQGKLCRLRHLPQLRPGALATGQPANRGVPRPPLPLTLSGSAVHPTREGASRRRHPTVFVVVRTLHPSFLAPPRTNFVGLVRALAIAVQHSRQPIPA</sequence>
<reference evidence="3" key="2">
    <citation type="submission" date="2009-11" db="EMBL/GenBank/DDBJ databases">
        <title>The Genome Sequence of Allomyces macrogynus strain ATCC 38327.</title>
        <authorList>
            <consortium name="The Broad Institute Genome Sequencing Platform"/>
            <person name="Russ C."/>
            <person name="Cuomo C."/>
            <person name="Shea T."/>
            <person name="Young S.K."/>
            <person name="Zeng Q."/>
            <person name="Koehrsen M."/>
            <person name="Haas B."/>
            <person name="Borodovsky M."/>
            <person name="Guigo R."/>
            <person name="Alvarado L."/>
            <person name="Berlin A."/>
            <person name="Borenstein D."/>
            <person name="Chen Z."/>
            <person name="Engels R."/>
            <person name="Freedman E."/>
            <person name="Gellesch M."/>
            <person name="Goldberg J."/>
            <person name="Griggs A."/>
            <person name="Gujja S."/>
            <person name="Heiman D."/>
            <person name="Hepburn T."/>
            <person name="Howarth C."/>
            <person name="Jen D."/>
            <person name="Larson L."/>
            <person name="Lewis B."/>
            <person name="Mehta T."/>
            <person name="Park D."/>
            <person name="Pearson M."/>
            <person name="Roberts A."/>
            <person name="Saif S."/>
            <person name="Shenoy N."/>
            <person name="Sisk P."/>
            <person name="Stolte C."/>
            <person name="Sykes S."/>
            <person name="Walk T."/>
            <person name="White J."/>
            <person name="Yandava C."/>
            <person name="Burger G."/>
            <person name="Gray M.W."/>
            <person name="Holland P.W.H."/>
            <person name="King N."/>
            <person name="Lang F.B.F."/>
            <person name="Roger A.J."/>
            <person name="Ruiz-Trillo I."/>
            <person name="Lander E."/>
            <person name="Nusbaum C."/>
        </authorList>
    </citation>
    <scope>NUCLEOTIDE SEQUENCE [LARGE SCALE GENOMIC DNA]</scope>
    <source>
        <strain evidence="3">ATCC 38327</strain>
    </source>
</reference>
<evidence type="ECO:0000313" key="2">
    <source>
        <dbReference type="EMBL" id="KNE70111.1"/>
    </source>
</evidence>
<reference evidence="2 3" key="1">
    <citation type="submission" date="2009-11" db="EMBL/GenBank/DDBJ databases">
        <title>Annotation of Allomyces macrogynus ATCC 38327.</title>
        <authorList>
            <consortium name="The Broad Institute Genome Sequencing Platform"/>
            <person name="Russ C."/>
            <person name="Cuomo C."/>
            <person name="Burger G."/>
            <person name="Gray M.W."/>
            <person name="Holland P.W.H."/>
            <person name="King N."/>
            <person name="Lang F.B.F."/>
            <person name="Roger A.J."/>
            <person name="Ruiz-Trillo I."/>
            <person name="Young S.K."/>
            <person name="Zeng Q."/>
            <person name="Gargeya S."/>
            <person name="Fitzgerald M."/>
            <person name="Haas B."/>
            <person name="Abouelleil A."/>
            <person name="Alvarado L."/>
            <person name="Arachchi H.M."/>
            <person name="Berlin A."/>
            <person name="Chapman S.B."/>
            <person name="Gearin G."/>
            <person name="Goldberg J."/>
            <person name="Griggs A."/>
            <person name="Gujja S."/>
            <person name="Hansen M."/>
            <person name="Heiman D."/>
            <person name="Howarth C."/>
            <person name="Larimer J."/>
            <person name="Lui A."/>
            <person name="MacDonald P.J.P."/>
            <person name="McCowen C."/>
            <person name="Montmayeur A."/>
            <person name="Murphy C."/>
            <person name="Neiman D."/>
            <person name="Pearson M."/>
            <person name="Priest M."/>
            <person name="Roberts A."/>
            <person name="Saif S."/>
            <person name="Shea T."/>
            <person name="Sisk P."/>
            <person name="Stolte C."/>
            <person name="Sykes S."/>
            <person name="Wortman J."/>
            <person name="Nusbaum C."/>
            <person name="Birren B."/>
        </authorList>
    </citation>
    <scope>NUCLEOTIDE SEQUENCE [LARGE SCALE GENOMIC DNA]</scope>
    <source>
        <strain evidence="2 3">ATCC 38327</strain>
    </source>
</reference>
<organism evidence="2 3">
    <name type="scientific">Allomyces macrogynus (strain ATCC 38327)</name>
    <name type="common">Allomyces javanicus var. macrogynus</name>
    <dbReference type="NCBI Taxonomy" id="578462"/>
    <lineage>
        <taxon>Eukaryota</taxon>
        <taxon>Fungi</taxon>
        <taxon>Fungi incertae sedis</taxon>
        <taxon>Blastocladiomycota</taxon>
        <taxon>Blastocladiomycetes</taxon>
        <taxon>Blastocladiales</taxon>
        <taxon>Blastocladiaceae</taxon>
        <taxon>Allomyces</taxon>
    </lineage>
</organism>
<dbReference type="EMBL" id="GG745364">
    <property type="protein sequence ID" value="KNE70111.1"/>
    <property type="molecule type" value="Genomic_DNA"/>
</dbReference>
<dbReference type="PROSITE" id="PS51257">
    <property type="entry name" value="PROKAR_LIPOPROTEIN"/>
    <property type="match status" value="1"/>
</dbReference>
<evidence type="ECO:0000256" key="1">
    <source>
        <dbReference type="SAM" id="MobiDB-lite"/>
    </source>
</evidence>
<feature type="region of interest" description="Disordered" evidence="1">
    <location>
        <begin position="45"/>
        <end position="69"/>
    </location>
</feature>
<proteinExistence type="predicted"/>
<dbReference type="Proteomes" id="UP000054350">
    <property type="component" value="Unassembled WGS sequence"/>
</dbReference>
<gene>
    <name evidence="2" type="ORF">AMAG_20240</name>
</gene>
<accession>A0A0L0T5Z5</accession>